<dbReference type="GO" id="GO:0008061">
    <property type="term" value="F:chitin binding"/>
    <property type="evidence" value="ECO:0007669"/>
    <property type="project" value="UniProtKB-KW"/>
</dbReference>
<dbReference type="SMART" id="SM00636">
    <property type="entry name" value="Glyco_18"/>
    <property type="match status" value="1"/>
</dbReference>
<dbReference type="PROSITE" id="PS51782">
    <property type="entry name" value="LYSM"/>
    <property type="match status" value="2"/>
</dbReference>
<dbReference type="CDD" id="cd00118">
    <property type="entry name" value="LysM"/>
    <property type="match status" value="2"/>
</dbReference>
<comment type="similarity">
    <text evidence="2">Belongs to the glycosyl hydrolase 18 family. Chitinase class V subfamily.</text>
</comment>
<dbReference type="CDD" id="cd00035">
    <property type="entry name" value="ChtBD1"/>
    <property type="match status" value="1"/>
</dbReference>
<evidence type="ECO:0000256" key="3">
    <source>
        <dbReference type="ARBA" id="ARBA00012729"/>
    </source>
</evidence>
<gene>
    <name evidence="14" type="ORF">EI97DRAFT_377224</name>
</gene>
<feature type="domain" description="LysM" evidence="12">
    <location>
        <begin position="92"/>
        <end position="140"/>
    </location>
</feature>
<dbReference type="Gene3D" id="3.20.20.80">
    <property type="entry name" value="Glycosidases"/>
    <property type="match status" value="1"/>
</dbReference>
<dbReference type="Pfam" id="PF00704">
    <property type="entry name" value="Glyco_hydro_18"/>
    <property type="match status" value="1"/>
</dbReference>
<dbReference type="PANTHER" id="PTHR47700:SF2">
    <property type="entry name" value="CHITINASE"/>
    <property type="match status" value="1"/>
</dbReference>
<dbReference type="GO" id="GO:0008843">
    <property type="term" value="F:endochitinase activity"/>
    <property type="evidence" value="ECO:0007669"/>
    <property type="project" value="UniProtKB-EC"/>
</dbReference>
<dbReference type="GeneID" id="54548773"/>
<evidence type="ECO:0000256" key="8">
    <source>
        <dbReference type="ARBA" id="ARBA00023277"/>
    </source>
</evidence>
<reference evidence="14" key="1">
    <citation type="journal article" date="2020" name="Stud. Mycol.">
        <title>101 Dothideomycetes genomes: a test case for predicting lifestyles and emergence of pathogens.</title>
        <authorList>
            <person name="Haridas S."/>
            <person name="Albert R."/>
            <person name="Binder M."/>
            <person name="Bloem J."/>
            <person name="Labutti K."/>
            <person name="Salamov A."/>
            <person name="Andreopoulos B."/>
            <person name="Baker S."/>
            <person name="Barry K."/>
            <person name="Bills G."/>
            <person name="Bluhm B."/>
            <person name="Cannon C."/>
            <person name="Castanera R."/>
            <person name="Culley D."/>
            <person name="Daum C."/>
            <person name="Ezra D."/>
            <person name="Gonzalez J."/>
            <person name="Henrissat B."/>
            <person name="Kuo A."/>
            <person name="Liang C."/>
            <person name="Lipzen A."/>
            <person name="Lutzoni F."/>
            <person name="Magnuson J."/>
            <person name="Mondo S."/>
            <person name="Nolan M."/>
            <person name="Ohm R."/>
            <person name="Pangilinan J."/>
            <person name="Park H.-J."/>
            <person name="Ramirez L."/>
            <person name="Alfaro M."/>
            <person name="Sun H."/>
            <person name="Tritt A."/>
            <person name="Yoshinaga Y."/>
            <person name="Zwiers L.-H."/>
            <person name="Turgeon B."/>
            <person name="Goodwin S."/>
            <person name="Spatafora J."/>
            <person name="Crous P."/>
            <person name="Grigoriev I."/>
        </authorList>
    </citation>
    <scope>NUCLEOTIDE SEQUENCE</scope>
    <source>
        <strain evidence="14">CBS 379.55</strain>
    </source>
</reference>
<dbReference type="PROSITE" id="PS51910">
    <property type="entry name" value="GH18_2"/>
    <property type="match status" value="1"/>
</dbReference>
<dbReference type="InterPro" id="IPR036779">
    <property type="entry name" value="LysM_dom_sf"/>
</dbReference>
<evidence type="ECO:0000256" key="4">
    <source>
        <dbReference type="ARBA" id="ARBA00022669"/>
    </source>
</evidence>
<evidence type="ECO:0000256" key="7">
    <source>
        <dbReference type="ARBA" id="ARBA00023026"/>
    </source>
</evidence>
<dbReference type="EC" id="3.2.1.14" evidence="3"/>
<dbReference type="CDD" id="cd02878">
    <property type="entry name" value="GH18_zymocin_alpha"/>
    <property type="match status" value="1"/>
</dbReference>
<evidence type="ECO:0000256" key="9">
    <source>
        <dbReference type="ARBA" id="ARBA00023295"/>
    </source>
</evidence>
<dbReference type="Gene3D" id="3.10.350.10">
    <property type="entry name" value="LysM domain"/>
    <property type="match status" value="2"/>
</dbReference>
<keyword evidence="8" id="KW-0119">Carbohydrate metabolism</keyword>
<dbReference type="Proteomes" id="UP000800097">
    <property type="component" value="Unassembled WGS sequence"/>
</dbReference>
<dbReference type="SUPFAM" id="SSF54106">
    <property type="entry name" value="LysM domain"/>
    <property type="match status" value="1"/>
</dbReference>
<feature type="domain" description="GH18" evidence="13">
    <location>
        <begin position="235"/>
        <end position="586"/>
    </location>
</feature>
<evidence type="ECO:0000256" key="10">
    <source>
        <dbReference type="ARBA" id="ARBA00023326"/>
    </source>
</evidence>
<dbReference type="InterPro" id="IPR018392">
    <property type="entry name" value="LysM"/>
</dbReference>
<dbReference type="InterPro" id="IPR001223">
    <property type="entry name" value="Glyco_hydro18_cat"/>
</dbReference>
<dbReference type="PANTHER" id="PTHR47700">
    <property type="entry name" value="V CHITINASE, PUTATIVE (AFU_ORTHOLOGUE AFUA_6G13720)-RELATED"/>
    <property type="match status" value="1"/>
</dbReference>
<organism evidence="14 15">
    <name type="scientific">Westerdykella ornata</name>
    <dbReference type="NCBI Taxonomy" id="318751"/>
    <lineage>
        <taxon>Eukaryota</taxon>
        <taxon>Fungi</taxon>
        <taxon>Dikarya</taxon>
        <taxon>Ascomycota</taxon>
        <taxon>Pezizomycotina</taxon>
        <taxon>Dothideomycetes</taxon>
        <taxon>Pleosporomycetidae</taxon>
        <taxon>Pleosporales</taxon>
        <taxon>Sporormiaceae</taxon>
        <taxon>Westerdykella</taxon>
    </lineage>
</organism>
<keyword evidence="7" id="KW-0843">Virulence</keyword>
<dbReference type="SUPFAM" id="SSF54556">
    <property type="entry name" value="Chitinase insertion domain"/>
    <property type="match status" value="1"/>
</dbReference>
<comment type="catalytic activity">
    <reaction evidence="1">
        <text>Random endo-hydrolysis of N-acetyl-beta-D-glucosaminide (1-&gt;4)-beta-linkages in chitin and chitodextrins.</text>
        <dbReference type="EC" id="3.2.1.14"/>
    </reaction>
</comment>
<dbReference type="GO" id="GO:0006032">
    <property type="term" value="P:chitin catabolic process"/>
    <property type="evidence" value="ECO:0007669"/>
    <property type="project" value="UniProtKB-KW"/>
</dbReference>
<dbReference type="SUPFAM" id="SSF57016">
    <property type="entry name" value="Plant lectins/antimicrobial peptides"/>
    <property type="match status" value="1"/>
</dbReference>
<accession>A0A6A6JKX5</accession>
<dbReference type="InterPro" id="IPR001579">
    <property type="entry name" value="Glyco_hydro_18_chit_AS"/>
</dbReference>
<dbReference type="PROSITE" id="PS01095">
    <property type="entry name" value="GH18_1"/>
    <property type="match status" value="1"/>
</dbReference>
<name>A0A6A6JKX5_WESOR</name>
<proteinExistence type="inferred from homology"/>
<dbReference type="Pfam" id="PF01476">
    <property type="entry name" value="LysM"/>
    <property type="match status" value="2"/>
</dbReference>
<evidence type="ECO:0000259" key="12">
    <source>
        <dbReference type="PROSITE" id="PS51782"/>
    </source>
</evidence>
<evidence type="ECO:0000256" key="5">
    <source>
        <dbReference type="ARBA" id="ARBA00022801"/>
    </source>
</evidence>
<protein>
    <recommendedName>
        <fullName evidence="3">chitinase</fullName>
        <ecNumber evidence="3">3.2.1.14</ecNumber>
    </recommendedName>
</protein>
<evidence type="ECO:0000313" key="15">
    <source>
        <dbReference type="Proteomes" id="UP000800097"/>
    </source>
</evidence>
<dbReference type="InterPro" id="IPR036861">
    <property type="entry name" value="Endochitinase-like_sf"/>
</dbReference>
<sequence length="586" mass="63823">MIPGSDILVGPETKNNGTLAKRATCSYTQAVQGDGCWAVADRCKITEAKLVEYNGDSKLCSDAKIQAGKYYCCSSGTLPDFSPQPNSDGTCKTHTIASTDLCDTIARKYSMTVQQLQDRNKKTWGWQGCQFLMKGQRICISTGAPPMPAEDPLATCGPTVPGTKRPSDMSKINELNPCPLKACCNVWGNCGISKDFCILNPADTGAPGTTKPGANSCIANCGLNITNNASPPSKFMRVGYFEAWNLDRPCLHMLPRQIDLKFYTHLHFAFAGISSSFGVDLGKLKPMFDDFKKLTGVKKIVSFGGWSFSTAWDTAPIFRSGVTAAQRQTFATNVAKFAVDNNLDGLDFDWEYPGAPDIPGIPPGSPSDGPNYLEFLKLVRNALPTGKTIGIAAPASFWYLKGFPIAEMAKVVDYIIYMTYDLHGQWDYGNKWATDGCVAGNCLRHHSNKTESELALVMITKAGVPANKIIFGMPLYGRSFKMTTAGCTGPQCTFVGKDSAAAPGRCTGTRGYISNFEIRELIATKSNVKQLKTAEGDDILVYDNTEWVGWMPKQKYDERSNWVKSLNFGGTTDWAIDLDADYDVGS</sequence>
<dbReference type="GO" id="GO:0000272">
    <property type="term" value="P:polysaccharide catabolic process"/>
    <property type="evidence" value="ECO:0007669"/>
    <property type="project" value="UniProtKB-KW"/>
</dbReference>
<dbReference type="SUPFAM" id="SSF51445">
    <property type="entry name" value="(Trans)glycosidases"/>
    <property type="match status" value="1"/>
</dbReference>
<dbReference type="Gene3D" id="3.10.50.10">
    <property type="match status" value="1"/>
</dbReference>
<evidence type="ECO:0000259" key="13">
    <source>
        <dbReference type="PROSITE" id="PS51910"/>
    </source>
</evidence>
<keyword evidence="15" id="KW-1185">Reference proteome</keyword>
<evidence type="ECO:0000256" key="11">
    <source>
        <dbReference type="RuleBase" id="RU000489"/>
    </source>
</evidence>
<dbReference type="EMBL" id="ML986493">
    <property type="protein sequence ID" value="KAF2276346.1"/>
    <property type="molecule type" value="Genomic_DNA"/>
</dbReference>
<feature type="domain" description="LysM" evidence="12">
    <location>
        <begin position="26"/>
        <end position="73"/>
    </location>
</feature>
<keyword evidence="9 11" id="KW-0326">Glycosidase</keyword>
<evidence type="ECO:0000256" key="1">
    <source>
        <dbReference type="ARBA" id="ARBA00000822"/>
    </source>
</evidence>
<dbReference type="AlphaFoldDB" id="A0A6A6JKX5"/>
<keyword evidence="10" id="KW-0624">Polysaccharide degradation</keyword>
<dbReference type="RefSeq" id="XP_033653885.1">
    <property type="nucleotide sequence ID" value="XM_033795598.1"/>
</dbReference>
<feature type="non-terminal residue" evidence="14">
    <location>
        <position position="586"/>
    </location>
</feature>
<dbReference type="InterPro" id="IPR017853">
    <property type="entry name" value="GH"/>
</dbReference>
<dbReference type="InterPro" id="IPR011583">
    <property type="entry name" value="Chitinase_II/V-like_cat"/>
</dbReference>
<dbReference type="OrthoDB" id="73875at2759"/>
<evidence type="ECO:0000256" key="6">
    <source>
        <dbReference type="ARBA" id="ARBA00023024"/>
    </source>
</evidence>
<evidence type="ECO:0000256" key="2">
    <source>
        <dbReference type="ARBA" id="ARBA00008682"/>
    </source>
</evidence>
<dbReference type="InterPro" id="IPR029070">
    <property type="entry name" value="Chitinase_insertion_sf"/>
</dbReference>
<keyword evidence="6" id="KW-0146">Chitin degradation</keyword>
<keyword evidence="5 11" id="KW-0378">Hydrolase</keyword>
<dbReference type="InterPro" id="IPR053214">
    <property type="entry name" value="LysM12-like"/>
</dbReference>
<evidence type="ECO:0000313" key="14">
    <source>
        <dbReference type="EMBL" id="KAF2276346.1"/>
    </source>
</evidence>
<keyword evidence="4" id="KW-0147">Chitin-binding</keyword>
<dbReference type="SMART" id="SM00257">
    <property type="entry name" value="LysM"/>
    <property type="match status" value="2"/>
</dbReference>